<dbReference type="Gene3D" id="3.30.565.10">
    <property type="entry name" value="Histidine kinase-like ATPase, C-terminal domain"/>
    <property type="match status" value="1"/>
</dbReference>
<keyword evidence="3" id="KW-0472">Membrane</keyword>
<organism evidence="5 7">
    <name type="scientific">Adineta steineri</name>
    <dbReference type="NCBI Taxonomy" id="433720"/>
    <lineage>
        <taxon>Eukaryota</taxon>
        <taxon>Metazoa</taxon>
        <taxon>Spiralia</taxon>
        <taxon>Gnathifera</taxon>
        <taxon>Rotifera</taxon>
        <taxon>Eurotatoria</taxon>
        <taxon>Bdelloidea</taxon>
        <taxon>Adinetida</taxon>
        <taxon>Adinetidae</taxon>
        <taxon>Adineta</taxon>
    </lineage>
</organism>
<gene>
    <name evidence="5" type="ORF">BJG266_LOCUS11993</name>
    <name evidence="4" type="ORF">QVE165_LOCUS9465</name>
</gene>
<evidence type="ECO:0000313" key="7">
    <source>
        <dbReference type="Proteomes" id="UP000663877"/>
    </source>
</evidence>
<evidence type="ECO:0000313" key="4">
    <source>
        <dbReference type="EMBL" id="CAF0900813.1"/>
    </source>
</evidence>
<evidence type="ECO:0000256" key="2">
    <source>
        <dbReference type="SAM" id="MobiDB-lite"/>
    </source>
</evidence>
<sequence length="3096" mass="359230">MVLRPRPGAKKPGTNPENKPDEKQVIETGQVKNEVEEEGKKKEENKQAIGGRMKQVVKEKKKEKEKEKERPKSPGTNPENKSDQEQQTKTGQVKIKEVEEKKKENEKEQPKPPDAIPKNVSGQEQESEEEEDDDEEAEDYEEYDDEEGEDDEEYDDEEGEDDEEYDEETEKSYNLRTRKETHVQTPKVDSTNFVKGKTKNNEASSSIHDGPSKYRPLPIAVKPKSACATTTDSTAGLIEPAKVKKQIENRINYYMEDQRGEAIRYLYNSEKQLDINDLLTRLDELSARSGSGKLLRALYKRHSSQPPFLTTRDFEDGSLKCQVQNNLAVYAVTICIPDWLYDCMREHPKLCKKKVLLNPSFDDKERLVHLCGKIGESTDFTQRENHYKNTERNGQLGPIFCYLRQKAKESEPNPFMDWVNVWPILSGEGLEDVDKRIVVYKLIKMETLCSFLLGRAGNCGYNFIGRFNERTLEEMQKSAKRLNNDLDKSFEGENGPTTKRKLAQEKRKETMSAKSMGPSGLPISGQEIMRRKMLEGQEVLKLREDGEYRTGREQRYATKYSRNKPAHIAEINAFVALVELAKKPGYIPPEMVKLTTGPIQYGWEAQCLQCKRFYSVTKVNKNDLYTHSNKYPMASNYESTPSEPFQQWQLPSQFHLVTWNTFKHHIPRLIIIIVVDLILPIIIYFSLASNIKPVYALLAAGIPPFLMVVFKAVWKRYFDSIGFIVCITFIFAAILALALDNPKILLLEKSLITGTLAIIFGITLIPFRCGLGQYRWRPIVYYFYHDLVPVSRAEFGLSDSMFDDNQYTEIKDENRKQDVPDPKEVAQVYAWIYDHCSSFRISCYLMTGVWALFGKPQARVNFIILAGGPDSVTYQRIKYLLQNDSETNTSISVTSSTNYDTLMTIHNRVYGLESRASSTNLTTTNFKDICCHGYSPFQFTINNVSNADEWAQLRERFIDLLERNKDENLNEDQIRIEAPSWILLYGSICLERPLLDIFITLNNQNLSLDTNTFTILGLLVDEEELFKCWLCRNVAHEDYEKNTYPEYERRIKGFFSLLNSSQYLQEHTLLVKDKGNFTNIELKEILKDLFQQNISKYSSTNSNLRSSMEKLLKHYRRTVRDIRTVRRNLQSSYQNNAQYPLESICNRLKNSNTAAEAAHEVIQLVLNEFTCLNKEQKRAYKRQFLCGFNISDPQDSNTIAAQLVNYGLTLLDNYDASTIPLLYAVIMTICKISTHFHFRHELFNNTLKTFTLSLSLVGQQHYALVIAGLQLCERILSADQNEHKYARVFLSVDSLAARKFLDAIKWLLSPYQKLQDLWNEREELDTESDDDESSTSLATEYCSQHTENLVDRVNLKVLASLFYACFDHCLQVTEDDVHQIVDVITILADPNFTKLSRSCNKYKKNLLFITHLCALLTPILLNGPTLISLALMNETRLLTIIPTTIASLHRNYVCNMDQINLALRFYMLLIQRTETYNDTSISNSSGDDDDDDDETDIKELTVSTTELVSQPTNSLYLTKDLLSSYYTLHQQFQMLIQRDEAAAQRKQFQALFETEWKKIDTLQLKHDYEQMKQENQSLNEKLIHLDKELQRTQLERDQYRKEYIQIAQEIDRLKLSTSTNVINNSTQVSTTISVENNITDKADIIHQLNNLSPDQITSQQAEQFIREIYGRRTTFKDEDMRKSICGSLKHLGSDLYSSSVHFLDELIQNAEDNIYFDKTSPNLRIELNHDYILFSNNEQGLRSRDVLAICSLAVTTKTSEQKHIGEKGVGFKSVFVASNQPTLVSHAWQFRFQVPGSDAMSYITPLWIRDEDIPECILKQISTNRRQTHLYLPLKLAAHTPLAEQFLDDVSKAVDPCILLNMRQLENLEIVDLRENKSIIIKKQRIGSTKFETQTAVTFEDLTFLNLNGSMIKLCTPKGDRIFRVYNCQIDVPSTIEQRRNPTTSLTLAFPYDYDLNATVYTGLPVCNLGFNFMFNAEFHLVTSRENVRENVPFNTYLRDHLAVFFVYLLLNDMDLKKDISRYCPSSDIHQIKYSSWWHSMIDRITRLITKHFSALFDIRRGKSTRYWNPNLADLISKEQLDNYANIQVIDSNDKFFTADRLRSFQIQTLSITDILKCFPSRDEQINEFQQWVQKKDKQWWSQFFHYLSEAMTPDIAELMLEKPIFLLQNNDERQYLPITNKTSLLLYINDDPSIRIWKQRLIVLQYSSSTERTALLQSNHVKILTEKDLIDIIQKSHLELVISSMMLTVGDNLLEEIWKDLFYLQSRIEKLDNSKPLLIPIQGSSCLTVIQNTTLPTIFGLDIRPYVHSTPVTFVHIPYYNVDSNRLINHLQWESFLLKMHCKPPLINLPQDYTIARLPYLPLFTMFIDEKHAHLGEFILSIQSENTKQALQQFPIVAQMNSKEETRPISTTFDEFILTDLPKLPLINVPSYCRSLAMNMGVRTEYDLMTSMTILQYLSNEKITNVDLYVEWLGRLQLEIRKKDETIDMDSFRSTCHLYFPDQQKFCLLKDLLVMSEINDQHYASILLVCKYLKLQLISSTSNQTYWQFKDLFRTLDCQCKVTVENIYRTIRLARNDKKNFYQLGDGLTTLNEDGMETMITLYQYLEDSIAKCVQDSESDTDLYRTIITQKHPKAPYGSREDLQWRFALISKKISPELKKLISTSIQNVSLPLLTNDRQLIEKTSTNIVYACFETKIIQNLSRTIGKRHFISPVITRTCPLILALSEIDYVERRGKIKWIHSNLNLENHLTQLTAIFREATNDDDIEVISARYAEIFLLISDAAIIETVNDDDYDDFQMESDYAFWIFNKTVFLCIDYVKDVSSKAIVAISALATLLHKCQYIPFDEAKLIARQKITQWNEFISKLPSRFASTKPGFYPYLDVIFPKDHELIESMVISIGQNPTIEQDPEEIFIAPERSLEDESFRQRVMKQNHRDLDPKTPNNWMNPIIVDGIEHIRIGQNAEHFFFTYLQNLYGEIDVTPTKNWRSSSRAKVYPQYKRNMNDSLGYDLELHDTKEYFVRGLKSRTKICYFEVKGTSGSFHEDKTVFHISQNELEKCKSITFDSRKHEREAYFFVIVEHCLDPEMIALAKVFDW</sequence>
<feature type="compositionally biased region" description="Basic and acidic residues" evidence="2">
    <location>
        <begin position="170"/>
        <end position="182"/>
    </location>
</feature>
<feature type="transmembrane region" description="Helical" evidence="3">
    <location>
        <begin position="669"/>
        <end position="688"/>
    </location>
</feature>
<name>A0A814BJK1_9BILA</name>
<feature type="transmembrane region" description="Helical" evidence="3">
    <location>
        <begin position="694"/>
        <end position="714"/>
    </location>
</feature>
<dbReference type="EMBL" id="CAJNOM010000043">
    <property type="protein sequence ID" value="CAF0900813.1"/>
    <property type="molecule type" value="Genomic_DNA"/>
</dbReference>
<accession>A0A814BJK1</accession>
<dbReference type="OrthoDB" id="10018456at2759"/>
<evidence type="ECO:0000313" key="6">
    <source>
        <dbReference type="Proteomes" id="UP000663832"/>
    </source>
</evidence>
<keyword evidence="3" id="KW-0812">Transmembrane</keyword>
<evidence type="ECO:0000256" key="1">
    <source>
        <dbReference type="SAM" id="Coils"/>
    </source>
</evidence>
<dbReference type="PANTHER" id="PTHR32387">
    <property type="entry name" value="WU:FJ29H11"/>
    <property type="match status" value="1"/>
</dbReference>
<evidence type="ECO:0000313" key="5">
    <source>
        <dbReference type="EMBL" id="CAF0929330.1"/>
    </source>
</evidence>
<dbReference type="InterPro" id="IPR052957">
    <property type="entry name" value="Auxin_embryo_med"/>
</dbReference>
<feature type="compositionally biased region" description="Basic and acidic residues" evidence="2">
    <location>
        <begin position="56"/>
        <end position="72"/>
    </location>
</feature>
<protein>
    <submittedName>
        <fullName evidence="5">Uncharacterized protein</fullName>
    </submittedName>
</protein>
<feature type="compositionally biased region" description="Basic and acidic residues" evidence="2">
    <location>
        <begin position="502"/>
        <end position="511"/>
    </location>
</feature>
<feature type="compositionally biased region" description="Acidic residues" evidence="2">
    <location>
        <begin position="125"/>
        <end position="169"/>
    </location>
</feature>
<keyword evidence="1" id="KW-0175">Coiled coil</keyword>
<dbReference type="EMBL" id="CAJNOI010000045">
    <property type="protein sequence ID" value="CAF0929330.1"/>
    <property type="molecule type" value="Genomic_DNA"/>
</dbReference>
<keyword evidence="6" id="KW-1185">Reference proteome</keyword>
<feature type="compositionally biased region" description="Polar residues" evidence="2">
    <location>
        <begin position="183"/>
        <end position="193"/>
    </location>
</feature>
<dbReference type="Proteomes" id="UP000663877">
    <property type="component" value="Unassembled WGS sequence"/>
</dbReference>
<comment type="caution">
    <text evidence="5">The sequence shown here is derived from an EMBL/GenBank/DDBJ whole genome shotgun (WGS) entry which is preliminary data.</text>
</comment>
<keyword evidence="3" id="KW-1133">Transmembrane helix</keyword>
<feature type="transmembrane region" description="Helical" evidence="3">
    <location>
        <begin position="721"/>
        <end position="739"/>
    </location>
</feature>
<feature type="compositionally biased region" description="Basic and acidic residues" evidence="2">
    <location>
        <begin position="94"/>
        <end position="111"/>
    </location>
</feature>
<feature type="transmembrane region" description="Helical" evidence="3">
    <location>
        <begin position="751"/>
        <end position="771"/>
    </location>
</feature>
<proteinExistence type="predicted"/>
<evidence type="ECO:0000256" key="3">
    <source>
        <dbReference type="SAM" id="Phobius"/>
    </source>
</evidence>
<dbReference type="Proteomes" id="UP000663832">
    <property type="component" value="Unassembled WGS sequence"/>
</dbReference>
<dbReference type="InterPro" id="IPR036890">
    <property type="entry name" value="HATPase_C_sf"/>
</dbReference>
<feature type="coiled-coil region" evidence="1">
    <location>
        <begin position="1561"/>
        <end position="1616"/>
    </location>
</feature>
<feature type="region of interest" description="Disordered" evidence="2">
    <location>
        <begin position="483"/>
        <end position="522"/>
    </location>
</feature>
<dbReference type="PANTHER" id="PTHR32387:SF0">
    <property type="entry name" value="PROTEIN NO VEIN"/>
    <property type="match status" value="1"/>
</dbReference>
<feature type="region of interest" description="Disordered" evidence="2">
    <location>
        <begin position="1"/>
        <end position="216"/>
    </location>
</feature>
<reference evidence="5" key="1">
    <citation type="submission" date="2021-02" db="EMBL/GenBank/DDBJ databases">
        <authorList>
            <person name="Nowell W R."/>
        </authorList>
    </citation>
    <scope>NUCLEOTIDE SEQUENCE</scope>
</reference>
<dbReference type="NCBIfam" id="NF047352">
    <property type="entry name" value="P_loop_sacsin"/>
    <property type="match status" value="1"/>
</dbReference>
<dbReference type="SUPFAM" id="SSF55874">
    <property type="entry name" value="ATPase domain of HSP90 chaperone/DNA topoisomerase II/histidine kinase"/>
    <property type="match status" value="1"/>
</dbReference>